<accession>A0AAN8X0Y9</accession>
<reference evidence="2 3" key="1">
    <citation type="submission" date="2023-11" db="EMBL/GenBank/DDBJ databases">
        <title>Halocaridina rubra genome assembly.</title>
        <authorList>
            <person name="Smith C."/>
        </authorList>
    </citation>
    <scope>NUCLEOTIDE SEQUENCE [LARGE SCALE GENOMIC DNA]</scope>
    <source>
        <strain evidence="2">EP-1</strain>
        <tissue evidence="2">Whole</tissue>
    </source>
</reference>
<dbReference type="InterPro" id="IPR041491">
    <property type="entry name" value="TRPM_SLOG"/>
</dbReference>
<dbReference type="PANTHER" id="PTHR13800:SF12">
    <property type="entry name" value="TRANSIENT RECEPTOR POTENTIAL CATION CHANNEL SUBFAMILY M MEMBER-LIKE 2"/>
    <property type="match status" value="1"/>
</dbReference>
<dbReference type="EMBL" id="JAXCGZ010011544">
    <property type="protein sequence ID" value="KAK7074537.1"/>
    <property type="molecule type" value="Genomic_DNA"/>
</dbReference>
<evidence type="ECO:0000313" key="3">
    <source>
        <dbReference type="Proteomes" id="UP001381693"/>
    </source>
</evidence>
<sequence length="186" mass="20241">MCSNQAVKSTHAWILTGGCHIGVMKSVGDAVNKGQYIVKERDHMMRGIRCLGIVPWGYIKDRDSLINKDLSDFSHVKYKVSEKCEASEPVSLNGDHTHFLMVDNGTRDKFGGADAFRTRLEEAIQEPEPLGFGMPVVLLLLEGGISSVSKCCMALKSNIPVVVVAGTGRAADLLAYAVSMTVRTQK</sequence>
<gene>
    <name evidence="2" type="ORF">SK128_025621</name>
</gene>
<feature type="domain" description="TRPM SLOG" evidence="1">
    <location>
        <begin position="5"/>
        <end position="183"/>
    </location>
</feature>
<dbReference type="GO" id="GO:0005886">
    <property type="term" value="C:plasma membrane"/>
    <property type="evidence" value="ECO:0007669"/>
    <property type="project" value="TreeGrafter"/>
</dbReference>
<evidence type="ECO:0000313" key="2">
    <source>
        <dbReference type="EMBL" id="KAK7074537.1"/>
    </source>
</evidence>
<dbReference type="Pfam" id="PF18139">
    <property type="entry name" value="LSDAT_euk"/>
    <property type="match status" value="1"/>
</dbReference>
<keyword evidence="3" id="KW-1185">Reference proteome</keyword>
<organism evidence="2 3">
    <name type="scientific">Halocaridina rubra</name>
    <name type="common">Hawaiian red shrimp</name>
    <dbReference type="NCBI Taxonomy" id="373956"/>
    <lineage>
        <taxon>Eukaryota</taxon>
        <taxon>Metazoa</taxon>
        <taxon>Ecdysozoa</taxon>
        <taxon>Arthropoda</taxon>
        <taxon>Crustacea</taxon>
        <taxon>Multicrustacea</taxon>
        <taxon>Malacostraca</taxon>
        <taxon>Eumalacostraca</taxon>
        <taxon>Eucarida</taxon>
        <taxon>Decapoda</taxon>
        <taxon>Pleocyemata</taxon>
        <taxon>Caridea</taxon>
        <taxon>Atyoidea</taxon>
        <taxon>Atyidae</taxon>
        <taxon>Halocaridina</taxon>
    </lineage>
</organism>
<comment type="caution">
    <text evidence="2">The sequence shown here is derived from an EMBL/GenBank/DDBJ whole genome shotgun (WGS) entry which is preliminary data.</text>
</comment>
<dbReference type="PANTHER" id="PTHR13800">
    <property type="entry name" value="TRANSIENT RECEPTOR POTENTIAL CATION CHANNEL, SUBFAMILY M, MEMBER 6"/>
    <property type="match status" value="1"/>
</dbReference>
<protein>
    <recommendedName>
        <fullName evidence="1">TRPM SLOG domain-containing protein</fullName>
    </recommendedName>
</protein>
<evidence type="ECO:0000259" key="1">
    <source>
        <dbReference type="Pfam" id="PF18139"/>
    </source>
</evidence>
<dbReference type="GO" id="GO:0099604">
    <property type="term" value="F:ligand-gated calcium channel activity"/>
    <property type="evidence" value="ECO:0007669"/>
    <property type="project" value="TreeGrafter"/>
</dbReference>
<proteinExistence type="predicted"/>
<dbReference type="AlphaFoldDB" id="A0AAN8X0Y9"/>
<dbReference type="InterPro" id="IPR050927">
    <property type="entry name" value="TRPM"/>
</dbReference>
<dbReference type="Proteomes" id="UP001381693">
    <property type="component" value="Unassembled WGS sequence"/>
</dbReference>
<name>A0AAN8X0Y9_HALRR</name>